<feature type="region of interest" description="Disordered" evidence="6">
    <location>
        <begin position="478"/>
        <end position="552"/>
    </location>
</feature>
<feature type="compositionally biased region" description="Acidic residues" evidence="6">
    <location>
        <begin position="520"/>
        <end position="533"/>
    </location>
</feature>
<feature type="domain" description="Protein kinase" evidence="8">
    <location>
        <begin position="13"/>
        <end position="280"/>
    </location>
</feature>
<feature type="region of interest" description="Disordered" evidence="6">
    <location>
        <begin position="309"/>
        <end position="395"/>
    </location>
</feature>
<dbReference type="GO" id="GO:0005524">
    <property type="term" value="F:ATP binding"/>
    <property type="evidence" value="ECO:0007669"/>
    <property type="project" value="UniProtKB-UniRule"/>
</dbReference>
<dbReference type="Gene3D" id="3.30.200.20">
    <property type="entry name" value="Phosphorylase Kinase, domain 1"/>
    <property type="match status" value="1"/>
</dbReference>
<feature type="compositionally biased region" description="Low complexity" evidence="6">
    <location>
        <begin position="320"/>
        <end position="331"/>
    </location>
</feature>
<proteinExistence type="predicted"/>
<dbReference type="SMART" id="SM00220">
    <property type="entry name" value="S_TKc"/>
    <property type="match status" value="1"/>
</dbReference>
<evidence type="ECO:0000256" key="4">
    <source>
        <dbReference type="ARBA" id="ARBA00022840"/>
    </source>
</evidence>
<evidence type="ECO:0000313" key="9">
    <source>
        <dbReference type="EMBL" id="KIG13425.1"/>
    </source>
</evidence>
<dbReference type="InterPro" id="IPR011009">
    <property type="entry name" value="Kinase-like_dom_sf"/>
</dbReference>
<name>A0A0C2CV11_9BACT</name>
<keyword evidence="7" id="KW-0812">Transmembrane</keyword>
<keyword evidence="9" id="KW-0723">Serine/threonine-protein kinase</keyword>
<keyword evidence="2 5" id="KW-0547">Nucleotide-binding</keyword>
<dbReference type="SUPFAM" id="SSF56112">
    <property type="entry name" value="Protein kinase-like (PK-like)"/>
    <property type="match status" value="1"/>
</dbReference>
<organism evidence="9 10">
    <name type="scientific">Enhygromyxa salina</name>
    <dbReference type="NCBI Taxonomy" id="215803"/>
    <lineage>
        <taxon>Bacteria</taxon>
        <taxon>Pseudomonadati</taxon>
        <taxon>Myxococcota</taxon>
        <taxon>Polyangia</taxon>
        <taxon>Nannocystales</taxon>
        <taxon>Nannocystaceae</taxon>
        <taxon>Enhygromyxa</taxon>
    </lineage>
</organism>
<dbReference type="AlphaFoldDB" id="A0A0C2CV11"/>
<gene>
    <name evidence="9" type="ORF">DB30_08101</name>
</gene>
<feature type="compositionally biased region" description="Polar residues" evidence="6">
    <location>
        <begin position="355"/>
        <end position="367"/>
    </location>
</feature>
<evidence type="ECO:0000256" key="3">
    <source>
        <dbReference type="ARBA" id="ARBA00022777"/>
    </source>
</evidence>
<keyword evidence="4 5" id="KW-0067">ATP-binding</keyword>
<dbReference type="Gene3D" id="1.10.510.10">
    <property type="entry name" value="Transferase(Phosphotransferase) domain 1"/>
    <property type="match status" value="1"/>
</dbReference>
<dbReference type="CDD" id="cd14014">
    <property type="entry name" value="STKc_PknB_like"/>
    <property type="match status" value="1"/>
</dbReference>
<feature type="binding site" evidence="5">
    <location>
        <position position="42"/>
    </location>
    <ligand>
        <name>ATP</name>
        <dbReference type="ChEBI" id="CHEBI:30616"/>
    </ligand>
</feature>
<evidence type="ECO:0000256" key="1">
    <source>
        <dbReference type="ARBA" id="ARBA00022679"/>
    </source>
</evidence>
<accession>A0A0C2CV11</accession>
<dbReference type="InterPro" id="IPR017441">
    <property type="entry name" value="Protein_kinase_ATP_BS"/>
</dbReference>
<feature type="transmembrane region" description="Helical" evidence="7">
    <location>
        <begin position="420"/>
        <end position="445"/>
    </location>
</feature>
<dbReference type="Pfam" id="PF00069">
    <property type="entry name" value="Pkinase"/>
    <property type="match status" value="1"/>
</dbReference>
<evidence type="ECO:0000256" key="7">
    <source>
        <dbReference type="SAM" id="Phobius"/>
    </source>
</evidence>
<evidence type="ECO:0000313" key="10">
    <source>
        <dbReference type="Proteomes" id="UP000031599"/>
    </source>
</evidence>
<reference evidence="9 10" key="1">
    <citation type="submission" date="2014-12" db="EMBL/GenBank/DDBJ databases">
        <title>Genome assembly of Enhygromyxa salina DSM 15201.</title>
        <authorList>
            <person name="Sharma G."/>
            <person name="Subramanian S."/>
        </authorList>
    </citation>
    <scope>NUCLEOTIDE SEQUENCE [LARGE SCALE GENOMIC DNA]</scope>
    <source>
        <strain evidence="9 10">DSM 15201</strain>
    </source>
</reference>
<evidence type="ECO:0000256" key="6">
    <source>
        <dbReference type="SAM" id="MobiDB-lite"/>
    </source>
</evidence>
<evidence type="ECO:0000256" key="5">
    <source>
        <dbReference type="PROSITE-ProRule" id="PRU10141"/>
    </source>
</evidence>
<dbReference type="InterPro" id="IPR008271">
    <property type="entry name" value="Ser/Thr_kinase_AS"/>
</dbReference>
<keyword evidence="1" id="KW-0808">Transferase</keyword>
<dbReference type="Proteomes" id="UP000031599">
    <property type="component" value="Unassembled WGS sequence"/>
</dbReference>
<keyword evidence="3 9" id="KW-0418">Kinase</keyword>
<dbReference type="EMBL" id="JMCC02000098">
    <property type="protein sequence ID" value="KIG13425.1"/>
    <property type="molecule type" value="Genomic_DNA"/>
</dbReference>
<comment type="caution">
    <text evidence="9">The sequence shown here is derived from an EMBL/GenBank/DDBJ whole genome shotgun (WGS) entry which is preliminary data.</text>
</comment>
<dbReference type="PROSITE" id="PS00108">
    <property type="entry name" value="PROTEIN_KINASE_ST"/>
    <property type="match status" value="1"/>
</dbReference>
<feature type="compositionally biased region" description="Low complexity" evidence="6">
    <location>
        <begin position="482"/>
        <end position="519"/>
    </location>
</feature>
<dbReference type="PANTHER" id="PTHR43289:SF6">
    <property type="entry name" value="SERINE_THREONINE-PROTEIN KINASE NEKL-3"/>
    <property type="match status" value="1"/>
</dbReference>
<dbReference type="PROSITE" id="PS00107">
    <property type="entry name" value="PROTEIN_KINASE_ATP"/>
    <property type="match status" value="1"/>
</dbReference>
<keyword evidence="7" id="KW-0472">Membrane</keyword>
<dbReference type="InterPro" id="IPR000719">
    <property type="entry name" value="Prot_kinase_dom"/>
</dbReference>
<feature type="compositionally biased region" description="Polar residues" evidence="6">
    <location>
        <begin position="332"/>
        <end position="346"/>
    </location>
</feature>
<dbReference type="PANTHER" id="PTHR43289">
    <property type="entry name" value="MITOGEN-ACTIVATED PROTEIN KINASE KINASE KINASE 20-RELATED"/>
    <property type="match status" value="1"/>
</dbReference>
<keyword evidence="7" id="KW-1133">Transmembrane helix</keyword>
<evidence type="ECO:0000256" key="2">
    <source>
        <dbReference type="ARBA" id="ARBA00022741"/>
    </source>
</evidence>
<protein>
    <submittedName>
        <fullName evidence="9">Serine/threonine protein kinase</fullName>
    </submittedName>
</protein>
<sequence length="654" mass="68395">MLPLQGRVLDNRFRFITMLGEGGMSTVWMAENFRVRKRVAIKLMHPEFARNPRTLHRFQNEATAAGRIGNPHICDILDLGESPLGPYIVMEALSGQSFGELLETQPRIDPPLAVLIICEALKGLIAAHAVGIIHRDLKPENMFLHEPEPGRMLVKLMDFGISKFTEDPGGGRTGANVVMGTPEYMSPEQAAGAANVDARTDIWAMGVMLYRALTGTEPFKGNTMAALLLSLSMEEHTPIKNYLPQLPSGLIAVVDRCLAKEPQNRYATAQELYNALAPFQQLVAEGERPQAPVRTGNTMAIQLSQVPTIGTTAGGGTAGGPPTAGSEPGPTRQLNAAPGTSASTVASAPAGPMTFKTNSTTSPSGSQPLPPPDGTAQTWSSELAAPPAEPGQSWSMGVRSFTEAESRPYTPTSKRSERGAGWYIGIGVLGLGLLGLVGGGAFLAWNAGLFGGSGSGTTTATATETDSSNDEGGLAMAEAESGADAGATETDTGDETGAGTETGAETSGETGSTPAADTGADGDDDDDDGDGADDGGGGASDGGANDKPKPIEYGNLIRQGSIYTHKSRGPNGSWTNAKDYCSSLKRKKRHGLTKWRQPTVAELKSFGGTEVANLLYWSGESDGRKAKTVAVMGGTVSERELSNPAPRAFCVSRK</sequence>
<dbReference type="GO" id="GO:0004674">
    <property type="term" value="F:protein serine/threonine kinase activity"/>
    <property type="evidence" value="ECO:0007669"/>
    <property type="project" value="UniProtKB-KW"/>
</dbReference>
<dbReference type="PROSITE" id="PS50011">
    <property type="entry name" value="PROTEIN_KINASE_DOM"/>
    <property type="match status" value="1"/>
</dbReference>
<evidence type="ECO:0000259" key="8">
    <source>
        <dbReference type="PROSITE" id="PS50011"/>
    </source>
</evidence>